<protein>
    <submittedName>
        <fullName evidence="1">Uncharacterized protein</fullName>
    </submittedName>
</protein>
<evidence type="ECO:0000313" key="2">
    <source>
        <dbReference type="Proteomes" id="UP000824890"/>
    </source>
</evidence>
<organism evidence="1 2">
    <name type="scientific">Brassica napus</name>
    <name type="common">Rape</name>
    <dbReference type="NCBI Taxonomy" id="3708"/>
    <lineage>
        <taxon>Eukaryota</taxon>
        <taxon>Viridiplantae</taxon>
        <taxon>Streptophyta</taxon>
        <taxon>Embryophyta</taxon>
        <taxon>Tracheophyta</taxon>
        <taxon>Spermatophyta</taxon>
        <taxon>Magnoliopsida</taxon>
        <taxon>eudicotyledons</taxon>
        <taxon>Gunneridae</taxon>
        <taxon>Pentapetalae</taxon>
        <taxon>rosids</taxon>
        <taxon>malvids</taxon>
        <taxon>Brassicales</taxon>
        <taxon>Brassicaceae</taxon>
        <taxon>Brassiceae</taxon>
        <taxon>Brassica</taxon>
    </lineage>
</organism>
<dbReference type="EMBL" id="JAGKQM010000001">
    <property type="protein sequence ID" value="KAH0944101.1"/>
    <property type="molecule type" value="Genomic_DNA"/>
</dbReference>
<sequence>KSDTLTILFKHELHDWIHELSRNFFNLHRSLEKVEAMKCLGPCEFYNCKVDCKKRGYLAGECVGWNQPDMCCCIPKLHN</sequence>
<gene>
    <name evidence="1" type="ORF">HID58_003738</name>
</gene>
<feature type="non-terminal residue" evidence="1">
    <location>
        <position position="1"/>
    </location>
</feature>
<comment type="caution">
    <text evidence="1">The sequence shown here is derived from an EMBL/GenBank/DDBJ whole genome shotgun (WGS) entry which is preliminary data.</text>
</comment>
<name>A0ABQ8EQX3_BRANA</name>
<proteinExistence type="predicted"/>
<evidence type="ECO:0000313" key="1">
    <source>
        <dbReference type="EMBL" id="KAH0944101.1"/>
    </source>
</evidence>
<keyword evidence="2" id="KW-1185">Reference proteome</keyword>
<dbReference type="Proteomes" id="UP000824890">
    <property type="component" value="Unassembled WGS sequence"/>
</dbReference>
<reference evidence="1 2" key="1">
    <citation type="submission" date="2021-05" db="EMBL/GenBank/DDBJ databases">
        <title>Genome Assembly of Synthetic Allotetraploid Brassica napus Reveals Homoeologous Exchanges between Subgenomes.</title>
        <authorList>
            <person name="Davis J.T."/>
        </authorList>
    </citation>
    <scope>NUCLEOTIDE SEQUENCE [LARGE SCALE GENOMIC DNA]</scope>
    <source>
        <strain evidence="2">cv. Da-Ae</strain>
        <tissue evidence="1">Seedling</tissue>
    </source>
</reference>
<accession>A0ABQ8EQX3</accession>